<feature type="domain" description="Alpha-galactosidase NEW3" evidence="2">
    <location>
        <begin position="33"/>
        <end position="107"/>
    </location>
</feature>
<comment type="caution">
    <text evidence="3">The sequence shown here is derived from an EMBL/GenBank/DDBJ whole genome shotgun (WGS) entry which is preliminary data.</text>
</comment>
<dbReference type="Gene3D" id="2.60.40.10">
    <property type="entry name" value="Immunoglobulins"/>
    <property type="match status" value="2"/>
</dbReference>
<name>A0ABU0FLC7_9HYPH</name>
<proteinExistence type="predicted"/>
<organism evidence="3 4">
    <name type="scientific">Labrys monachus</name>
    <dbReference type="NCBI Taxonomy" id="217067"/>
    <lineage>
        <taxon>Bacteria</taxon>
        <taxon>Pseudomonadati</taxon>
        <taxon>Pseudomonadota</taxon>
        <taxon>Alphaproteobacteria</taxon>
        <taxon>Hyphomicrobiales</taxon>
        <taxon>Xanthobacteraceae</taxon>
        <taxon>Labrys</taxon>
    </lineage>
</organism>
<dbReference type="EMBL" id="JAUSVK010000001">
    <property type="protein sequence ID" value="MDQ0395390.1"/>
    <property type="molecule type" value="Genomic_DNA"/>
</dbReference>
<dbReference type="Proteomes" id="UP001237448">
    <property type="component" value="Unassembled WGS sequence"/>
</dbReference>
<gene>
    <name evidence="3" type="ORF">J3R73_005182</name>
</gene>
<evidence type="ECO:0000256" key="1">
    <source>
        <dbReference type="SAM" id="Phobius"/>
    </source>
</evidence>
<dbReference type="PANTHER" id="PTHR39198">
    <property type="entry name" value="HYPOTHETICAL MEMBRANE PROTEIN, CONSERVED"/>
    <property type="match status" value="1"/>
</dbReference>
<dbReference type="InterPro" id="IPR018905">
    <property type="entry name" value="A-galactase_NEW3"/>
</dbReference>
<dbReference type="InterPro" id="IPR013783">
    <property type="entry name" value="Ig-like_fold"/>
</dbReference>
<keyword evidence="1" id="KW-1133">Transmembrane helix</keyword>
<feature type="domain" description="Alpha-galactosidase NEW3" evidence="2">
    <location>
        <begin position="256"/>
        <end position="331"/>
    </location>
</feature>
<dbReference type="Pfam" id="PF10633">
    <property type="entry name" value="NPCBM_assoc"/>
    <property type="match status" value="2"/>
</dbReference>
<keyword evidence="1" id="KW-0472">Membrane</keyword>
<evidence type="ECO:0000313" key="4">
    <source>
        <dbReference type="Proteomes" id="UP001237448"/>
    </source>
</evidence>
<sequence>MLAAAPAFAADQPAKPAGLWLATDFPSLTEHIGDATSLPVTLSNVGKPLTTVSFSVDGLPKGWSWQLTGDGKPVTAAMVSPDENQRLSLKLTMPKDVKPGDYAFTVKGKTADGQALDLPIALTLAAQAPAKTALQPELPALRGTANSSFDFNVTLKNDSPDDATYNLVAAAPPGFVATFKEQYGTQELTSIPVKAGASKTLKVSVAPPKTIAAGQYAVEIAATSARTKSETRLGLDITGQPRISLSGPDGRLSGQAEAGKDQDFTFTLGNSGTAPAKNVSLSASAPSGWKTEFEPKSFDAIAPNGQQQVVVHMTPSDKAIAGDYMVNVSASGDGASDNADFRVTVTTSTMWGAAGIGIIGAAVVVLGFAVTRYGRR</sequence>
<dbReference type="RefSeq" id="WP_307434043.1">
    <property type="nucleotide sequence ID" value="NZ_JAUSVK010000001.1"/>
</dbReference>
<feature type="transmembrane region" description="Helical" evidence="1">
    <location>
        <begin position="350"/>
        <end position="370"/>
    </location>
</feature>
<keyword evidence="1" id="KW-0812">Transmembrane</keyword>
<accession>A0ABU0FLC7</accession>
<evidence type="ECO:0000313" key="3">
    <source>
        <dbReference type="EMBL" id="MDQ0395390.1"/>
    </source>
</evidence>
<dbReference type="PANTHER" id="PTHR39198:SF1">
    <property type="entry name" value="ALPHA-GALACTOSIDASE NEW3 DOMAIN-CONTAINING PROTEIN"/>
    <property type="match status" value="1"/>
</dbReference>
<keyword evidence="4" id="KW-1185">Reference proteome</keyword>
<protein>
    <submittedName>
        <fullName evidence="3">Membrane protein</fullName>
    </submittedName>
</protein>
<reference evidence="3 4" key="1">
    <citation type="submission" date="2023-07" db="EMBL/GenBank/DDBJ databases">
        <title>Genomic Encyclopedia of Type Strains, Phase IV (KMG-IV): sequencing the most valuable type-strain genomes for metagenomic binning, comparative biology and taxonomic classification.</title>
        <authorList>
            <person name="Goeker M."/>
        </authorList>
    </citation>
    <scope>NUCLEOTIDE SEQUENCE [LARGE SCALE GENOMIC DNA]</scope>
    <source>
        <strain evidence="3 4">DSM 5896</strain>
    </source>
</reference>
<evidence type="ECO:0000259" key="2">
    <source>
        <dbReference type="Pfam" id="PF10633"/>
    </source>
</evidence>